<accession>A0AAD3XSN0</accession>
<keyword evidence="2" id="KW-1185">Reference proteome</keyword>
<sequence>MYLSIAIAASLTSNFLITTTMQVPRKNNPITERASPYMWDIGKAAKKTFSLLISLLYWEASNLTNSSTIAMKFRWVSITRLLLPVVPAEFSLAAMSSWAIQGVDIDLGLCEIS</sequence>
<evidence type="ECO:0000313" key="1">
    <source>
        <dbReference type="EMBL" id="GMH15134.1"/>
    </source>
</evidence>
<dbReference type="AlphaFoldDB" id="A0AAD3XSN0"/>
<dbReference type="Proteomes" id="UP001279734">
    <property type="component" value="Unassembled WGS sequence"/>
</dbReference>
<evidence type="ECO:0000313" key="2">
    <source>
        <dbReference type="Proteomes" id="UP001279734"/>
    </source>
</evidence>
<reference evidence="1" key="1">
    <citation type="submission" date="2023-05" db="EMBL/GenBank/DDBJ databases">
        <title>Nepenthes gracilis genome sequencing.</title>
        <authorList>
            <person name="Fukushima K."/>
        </authorList>
    </citation>
    <scope>NUCLEOTIDE SEQUENCE</scope>
    <source>
        <strain evidence="1">SING2019-196</strain>
    </source>
</reference>
<organism evidence="1 2">
    <name type="scientific">Nepenthes gracilis</name>
    <name type="common">Slender pitcher plant</name>
    <dbReference type="NCBI Taxonomy" id="150966"/>
    <lineage>
        <taxon>Eukaryota</taxon>
        <taxon>Viridiplantae</taxon>
        <taxon>Streptophyta</taxon>
        <taxon>Embryophyta</taxon>
        <taxon>Tracheophyta</taxon>
        <taxon>Spermatophyta</taxon>
        <taxon>Magnoliopsida</taxon>
        <taxon>eudicotyledons</taxon>
        <taxon>Gunneridae</taxon>
        <taxon>Pentapetalae</taxon>
        <taxon>Caryophyllales</taxon>
        <taxon>Nepenthaceae</taxon>
        <taxon>Nepenthes</taxon>
    </lineage>
</organism>
<protein>
    <submittedName>
        <fullName evidence="1">Uncharacterized protein</fullName>
    </submittedName>
</protein>
<gene>
    <name evidence="1" type="ORF">Nepgr_016975</name>
</gene>
<comment type="caution">
    <text evidence="1">The sequence shown here is derived from an EMBL/GenBank/DDBJ whole genome shotgun (WGS) entry which is preliminary data.</text>
</comment>
<dbReference type="EMBL" id="BSYO01000015">
    <property type="protein sequence ID" value="GMH15134.1"/>
    <property type="molecule type" value="Genomic_DNA"/>
</dbReference>
<name>A0AAD3XSN0_NEPGR</name>
<proteinExistence type="predicted"/>